<organism evidence="1 2">
    <name type="scientific">Methanobrevibacter woesei</name>
    <dbReference type="NCBI Taxonomy" id="190976"/>
    <lineage>
        <taxon>Archaea</taxon>
        <taxon>Methanobacteriati</taxon>
        <taxon>Methanobacteriota</taxon>
        <taxon>Methanomada group</taxon>
        <taxon>Methanobacteria</taxon>
        <taxon>Methanobacteriales</taxon>
        <taxon>Methanobacteriaceae</taxon>
        <taxon>Methanobrevibacter</taxon>
    </lineage>
</organism>
<proteinExistence type="predicted"/>
<reference evidence="1 2" key="1">
    <citation type="submission" date="2017-03" db="EMBL/GenBank/DDBJ databases">
        <title>Genome sequence of Methanobrevibacter wosei.</title>
        <authorList>
            <person name="Poehlein A."/>
            <person name="Seedorf H."/>
            <person name="Daniel R."/>
        </authorList>
    </citation>
    <scope>NUCLEOTIDE SEQUENCE [LARGE SCALE GENOMIC DNA]</scope>
    <source>
        <strain evidence="1 2">DSM 11979</strain>
    </source>
</reference>
<dbReference type="AlphaFoldDB" id="A0A2U1S887"/>
<dbReference type="EMBL" id="MZGU01000004">
    <property type="protein sequence ID" value="PWB86333.1"/>
    <property type="molecule type" value="Genomic_DNA"/>
</dbReference>
<dbReference type="OrthoDB" id="377284at2157"/>
<gene>
    <name evidence="1" type="ORF">MBBWO_11880</name>
</gene>
<comment type="caution">
    <text evidence="1">The sequence shown here is derived from an EMBL/GenBank/DDBJ whole genome shotgun (WGS) entry which is preliminary data.</text>
</comment>
<sequence length="211" mass="24151">MNKKVISIFFILMLVSTIAPVFSVDNTTKNITVDGVAFELPQKYQGSSVDSNGHVYMLDTVFDFAIRSMYYNDYLVDEYGYAIEKAKSNEVVTIGSHEVYYVLTEILNKEVSYAFFASGEKIFCISWEGDSITPEIENIIEKTPDSSYSSDELSNIFDNANNQYVEDLAAEQQEYEYQKQDSMIKELDEISNRRYHFSHFGTHGFGFGSVY</sequence>
<keyword evidence="2" id="KW-1185">Reference proteome</keyword>
<accession>A0A2U1S887</accession>
<evidence type="ECO:0000313" key="2">
    <source>
        <dbReference type="Proteomes" id="UP000245577"/>
    </source>
</evidence>
<dbReference type="Proteomes" id="UP000245577">
    <property type="component" value="Unassembled WGS sequence"/>
</dbReference>
<dbReference type="RefSeq" id="WP_133241508.1">
    <property type="nucleotide sequence ID" value="NZ_MZGU01000004.1"/>
</dbReference>
<evidence type="ECO:0000313" key="1">
    <source>
        <dbReference type="EMBL" id="PWB86333.1"/>
    </source>
</evidence>
<name>A0A2U1S887_9EURY</name>
<protein>
    <submittedName>
        <fullName evidence="1">Uncharacterized protein</fullName>
    </submittedName>
</protein>